<dbReference type="Pfam" id="PF04563">
    <property type="entry name" value="RNA_pol_Rpb2_1"/>
    <property type="match status" value="1"/>
</dbReference>
<dbReference type="Gene3D" id="3.90.1100.10">
    <property type="match status" value="2"/>
</dbReference>
<keyword evidence="6" id="KW-0479">Metal-binding</keyword>
<dbReference type="PANTHER" id="PTHR20856">
    <property type="entry name" value="DNA-DIRECTED RNA POLYMERASE I SUBUNIT 2"/>
    <property type="match status" value="1"/>
</dbReference>
<dbReference type="AlphaFoldDB" id="A0AAD2CPD2"/>
<dbReference type="GO" id="GO:0003677">
    <property type="term" value="F:DNA binding"/>
    <property type="evidence" value="ECO:0007669"/>
    <property type="project" value="InterPro"/>
</dbReference>
<dbReference type="CDD" id="cd00653">
    <property type="entry name" value="RNA_pol_B_RPB2"/>
    <property type="match status" value="1"/>
</dbReference>
<dbReference type="InterPro" id="IPR009674">
    <property type="entry name" value="Rpa2_dom_4"/>
</dbReference>
<keyword evidence="5 12" id="KW-0548">Nucleotidyltransferase</keyword>
<sequence length="1223" mass="135392">MAMKSPKKKTKIKETCPSFRRGHLASDEDVKRLRTLTEPHVESFNYFLDEGLIRGVRDIEPAELDILDMKKLREGAKIDLNEVSTVKFWLEDVKIIKPTKAAGGRSNMKLIPRECRERKIVYAGQIIGKFCHRIIQRRNGVEIPGPVTKVAKTFGNMPIMVLSNACHLNGLMSKELVKLREEDNEFGGYFLMNGIERCVRMLQIPRRNHPTAIQRSNYKNRGATYTDLGVAIRCARHNGDQSSITNTVHYLTTGGATLKFVARKQEFLIPILIILRALSGPQSTSSPADAAGGSTVGITDEELYQRIVQGDESNTFLRARAELLLQDAKARFPNLNTPDQCLAYIGSRFRRLSQRADTTNDIEIGHYMIRRYVLIHLPSYKDKLECVLLLLRKLYSFAAGDCGVDNADSLQNQELLTPGHLMCTFVKEKFDEMLQAIRLGMTIEMRKDFSRFAGKIQDGAFWIKLFDRYSGISSGGIGKKVGHFLSTGNIISSSGLDLMQVSGYTIVAERLNFLRYCSHFRSVHRGQFFMEMKTTAVRKLLPDQWGFLCPVHTPDGGPCGLLSHLSLKCSAMASPAAANAKGMVNLDDLLAGMGVSPIGAGGHKGEGRAASIHTNFPVCLDGRLIGTASPSACKAIAAQLRSLKVAEPPQVPKTLEVALIPLGDKGSPYPGLYLFTGAARLVRPVLQRASGRTEMIGPMEQAFMDIACLDQDVREGITTHMELDPTNMLSLIANLTPFSDQNQSPRNMYQCQMGKQTMGTPGHSLPFRTDNKLYKLQNPQAPIVQTATHGEYKMDEYPNGANAVVAVLSYTGYDMEDSVILNKMSVERGFGHASVYKTIEVDLQEEAKMASESATNPEMKFSNKVNKDGQFVHQNLEADGLPEVGSVLEKGDPLYCVLDDVAGRDKSGKHKDNERAYVQSVRMVGSDSGKSAENKASITLRYNRNPVIGDKFSSRHGQKGVLSILWPHQDMPFSESGITPDVIINPHAFPSRMTIGMLVESMAGKSGALHGIYQDATPFQFHESGDKISVDYFGEQLQAAGYNYYGSEPLYSGVSGCLMQADLYIGVVYYQRLRHMVSDKYQVRATGPVNPLTRQPIKGRKKGGGIRLGEMERDSLLSHGAAFLLHDRLLNCSDKHTGFACTRCGDLLNPSTERSTILSAGQSSAEASQKAKLRLICRNPKCLEQVREEGSDECVEPIILPYVYRYLANELAAMNMKLKLEIK</sequence>
<reference evidence="19" key="1">
    <citation type="submission" date="2023-08" db="EMBL/GenBank/DDBJ databases">
        <authorList>
            <person name="Audoor S."/>
            <person name="Bilcke G."/>
        </authorList>
    </citation>
    <scope>NUCLEOTIDE SEQUENCE</scope>
</reference>
<dbReference type="InterPro" id="IPR037033">
    <property type="entry name" value="DNA-dir_RNAP_su2_hyb_sf"/>
</dbReference>
<dbReference type="InterPro" id="IPR037034">
    <property type="entry name" value="RNA_pol_Rpb2_2_sf"/>
</dbReference>
<dbReference type="GO" id="GO:0008270">
    <property type="term" value="F:zinc ion binding"/>
    <property type="evidence" value="ECO:0007669"/>
    <property type="project" value="UniProtKB-KW"/>
</dbReference>
<evidence type="ECO:0000256" key="1">
    <source>
        <dbReference type="ARBA" id="ARBA00004123"/>
    </source>
</evidence>
<dbReference type="InterPro" id="IPR015712">
    <property type="entry name" value="DNA-dir_RNA_pol_su2"/>
</dbReference>
<dbReference type="Pfam" id="PF04560">
    <property type="entry name" value="RNA_pol_Rpb2_7"/>
    <property type="match status" value="1"/>
</dbReference>
<dbReference type="EMBL" id="CAKOGP040000890">
    <property type="protein sequence ID" value="CAJ1940332.1"/>
    <property type="molecule type" value="Genomic_DNA"/>
</dbReference>
<evidence type="ECO:0000259" key="14">
    <source>
        <dbReference type="Pfam" id="PF04560"/>
    </source>
</evidence>
<dbReference type="InterPro" id="IPR007645">
    <property type="entry name" value="RNA_pol_Rpb2_3"/>
</dbReference>
<dbReference type="Pfam" id="PF04565">
    <property type="entry name" value="RNA_pol_Rpb2_3"/>
    <property type="match status" value="1"/>
</dbReference>
<feature type="domain" description="DNA-directed RNA polymerase I subunit RPA2" evidence="18">
    <location>
        <begin position="625"/>
        <end position="683"/>
    </location>
</feature>
<dbReference type="InterPro" id="IPR007642">
    <property type="entry name" value="RNA_pol_Rpb2_2"/>
</dbReference>
<evidence type="ECO:0000259" key="16">
    <source>
        <dbReference type="Pfam" id="PF04563"/>
    </source>
</evidence>
<dbReference type="Pfam" id="PF04561">
    <property type="entry name" value="RNA_pol_Rpb2_2"/>
    <property type="match status" value="1"/>
</dbReference>
<feature type="domain" description="DNA-directed RNA polymerase subunit 2 hybrid-binding" evidence="13">
    <location>
        <begin position="732"/>
        <end position="1102"/>
    </location>
</feature>
<keyword evidence="4 12" id="KW-0808">Transferase</keyword>
<comment type="subcellular location">
    <subcellularLocation>
        <location evidence="1">Nucleus</location>
    </subcellularLocation>
</comment>
<dbReference type="Gene3D" id="3.90.1800.10">
    <property type="entry name" value="RNA polymerase alpha subunit dimerisation domain"/>
    <property type="match status" value="1"/>
</dbReference>
<dbReference type="Pfam" id="PF06883">
    <property type="entry name" value="RNA_pol_Rpa2_4"/>
    <property type="match status" value="1"/>
</dbReference>
<organism evidence="19 20">
    <name type="scientific">Cylindrotheca closterium</name>
    <dbReference type="NCBI Taxonomy" id="2856"/>
    <lineage>
        <taxon>Eukaryota</taxon>
        <taxon>Sar</taxon>
        <taxon>Stramenopiles</taxon>
        <taxon>Ochrophyta</taxon>
        <taxon>Bacillariophyta</taxon>
        <taxon>Bacillariophyceae</taxon>
        <taxon>Bacillariophycidae</taxon>
        <taxon>Bacillariales</taxon>
        <taxon>Bacillariaceae</taxon>
        <taxon>Cylindrotheca</taxon>
    </lineage>
</organism>
<dbReference type="InterPro" id="IPR007641">
    <property type="entry name" value="RNA_pol_Rpb2_7"/>
</dbReference>
<evidence type="ECO:0000313" key="20">
    <source>
        <dbReference type="Proteomes" id="UP001295423"/>
    </source>
</evidence>
<dbReference type="GO" id="GO:0005634">
    <property type="term" value="C:nucleus"/>
    <property type="evidence" value="ECO:0007669"/>
    <property type="project" value="UniProtKB-SubCell"/>
</dbReference>
<comment type="function">
    <text evidence="12">DNA-dependent RNA polymerase catalyzes the transcription of DNA into RNA using the four ribonucleoside triphosphates as substrates.</text>
</comment>
<keyword evidence="8" id="KW-0862">Zinc</keyword>
<comment type="catalytic activity">
    <reaction evidence="12">
        <text>RNA(n) + a ribonucleoside 5'-triphosphate = RNA(n+1) + diphosphate</text>
        <dbReference type="Rhea" id="RHEA:21248"/>
        <dbReference type="Rhea" id="RHEA-COMP:14527"/>
        <dbReference type="Rhea" id="RHEA-COMP:17342"/>
        <dbReference type="ChEBI" id="CHEBI:33019"/>
        <dbReference type="ChEBI" id="CHEBI:61557"/>
        <dbReference type="ChEBI" id="CHEBI:140395"/>
        <dbReference type="EC" id="2.7.7.6"/>
    </reaction>
</comment>
<feature type="domain" description="RNA polymerase beta subunit protrusion" evidence="16">
    <location>
        <begin position="36"/>
        <end position="447"/>
    </location>
</feature>
<evidence type="ECO:0000256" key="9">
    <source>
        <dbReference type="ARBA" id="ARBA00023163"/>
    </source>
</evidence>
<evidence type="ECO:0000256" key="2">
    <source>
        <dbReference type="ARBA" id="ARBA00006835"/>
    </source>
</evidence>
<dbReference type="EC" id="2.7.7.6" evidence="12"/>
<evidence type="ECO:0000256" key="5">
    <source>
        <dbReference type="ARBA" id="ARBA00022695"/>
    </source>
</evidence>
<keyword evidence="7" id="KW-0863">Zinc-finger</keyword>
<dbReference type="SUPFAM" id="SSF64484">
    <property type="entry name" value="beta and beta-prime subunits of DNA dependent RNA-polymerase"/>
    <property type="match status" value="1"/>
</dbReference>
<evidence type="ECO:0000259" key="15">
    <source>
        <dbReference type="Pfam" id="PF04561"/>
    </source>
</evidence>
<comment type="caution">
    <text evidence="19">The sequence shown here is derived from an EMBL/GenBank/DDBJ whole genome shotgun (WGS) entry which is preliminary data.</text>
</comment>
<keyword evidence="9 12" id="KW-0804">Transcription</keyword>
<dbReference type="Gene3D" id="3.90.1070.20">
    <property type="match status" value="1"/>
</dbReference>
<dbReference type="GO" id="GO:0006351">
    <property type="term" value="P:DNA-templated transcription"/>
    <property type="evidence" value="ECO:0007669"/>
    <property type="project" value="InterPro"/>
</dbReference>
<evidence type="ECO:0000256" key="8">
    <source>
        <dbReference type="ARBA" id="ARBA00022833"/>
    </source>
</evidence>
<dbReference type="Gene3D" id="2.40.50.150">
    <property type="match status" value="1"/>
</dbReference>
<evidence type="ECO:0000259" key="13">
    <source>
        <dbReference type="Pfam" id="PF00562"/>
    </source>
</evidence>
<dbReference type="GO" id="GO:0032549">
    <property type="term" value="F:ribonucleoside binding"/>
    <property type="evidence" value="ECO:0007669"/>
    <property type="project" value="InterPro"/>
</dbReference>
<evidence type="ECO:0000256" key="4">
    <source>
        <dbReference type="ARBA" id="ARBA00022679"/>
    </source>
</evidence>
<keyword evidence="3 12" id="KW-0240">DNA-directed RNA polymerase</keyword>
<dbReference type="FunFam" id="3.90.1110.10:FF:000007">
    <property type="entry name" value="DNA-directed RNA polymerase subunit beta"/>
    <property type="match status" value="1"/>
</dbReference>
<evidence type="ECO:0000256" key="3">
    <source>
        <dbReference type="ARBA" id="ARBA00022478"/>
    </source>
</evidence>
<dbReference type="PROSITE" id="PS01166">
    <property type="entry name" value="RNA_POL_BETA"/>
    <property type="match status" value="1"/>
</dbReference>
<feature type="domain" description="RNA polymerase Rpb2" evidence="14">
    <location>
        <begin position="1104"/>
        <end position="1221"/>
    </location>
</feature>
<feature type="domain" description="RNA polymerase Rpb2" evidence="17">
    <location>
        <begin position="507"/>
        <end position="570"/>
    </location>
</feature>
<dbReference type="InterPro" id="IPR007644">
    <property type="entry name" value="RNA_pol_bsu_protrusion"/>
</dbReference>
<evidence type="ECO:0000313" key="19">
    <source>
        <dbReference type="EMBL" id="CAJ1940332.1"/>
    </source>
</evidence>
<dbReference type="GO" id="GO:0003899">
    <property type="term" value="F:DNA-directed RNA polymerase activity"/>
    <property type="evidence" value="ECO:0007669"/>
    <property type="project" value="UniProtKB-EC"/>
</dbReference>
<dbReference type="Gene3D" id="3.90.1110.10">
    <property type="entry name" value="RNA polymerase Rpb2, domain 2"/>
    <property type="match status" value="1"/>
</dbReference>
<dbReference type="InterPro" id="IPR007121">
    <property type="entry name" value="RNA_pol_bsu_CS"/>
</dbReference>
<dbReference type="InterPro" id="IPR007120">
    <property type="entry name" value="DNA-dir_RNAP_su2_dom"/>
</dbReference>
<feature type="domain" description="RNA polymerase Rpb2" evidence="15">
    <location>
        <begin position="296"/>
        <end position="415"/>
    </location>
</feature>
<accession>A0AAD2CPD2</accession>
<proteinExistence type="inferred from homology"/>
<dbReference type="Proteomes" id="UP001295423">
    <property type="component" value="Unassembled WGS sequence"/>
</dbReference>
<evidence type="ECO:0000256" key="7">
    <source>
        <dbReference type="ARBA" id="ARBA00022771"/>
    </source>
</evidence>
<dbReference type="Pfam" id="PF00562">
    <property type="entry name" value="RNA_pol_Rpb2_6"/>
    <property type="match status" value="1"/>
</dbReference>
<dbReference type="GO" id="GO:0000428">
    <property type="term" value="C:DNA-directed RNA polymerase complex"/>
    <property type="evidence" value="ECO:0007669"/>
    <property type="project" value="UniProtKB-KW"/>
</dbReference>
<keyword evidence="20" id="KW-1185">Reference proteome</keyword>
<dbReference type="FunFam" id="2.40.270.10:FF:000006">
    <property type="entry name" value="DNA-directed RNA polymerase subunit beta"/>
    <property type="match status" value="1"/>
</dbReference>
<gene>
    <name evidence="19" type="ORF">CYCCA115_LOCUS6989</name>
</gene>
<name>A0AAD2CPD2_9STRA</name>
<evidence type="ECO:0000256" key="6">
    <source>
        <dbReference type="ARBA" id="ARBA00022723"/>
    </source>
</evidence>
<evidence type="ECO:0000256" key="12">
    <source>
        <dbReference type="RuleBase" id="RU363031"/>
    </source>
</evidence>
<dbReference type="FunFam" id="2.40.270.10:FF:000011">
    <property type="entry name" value="DNA-directed RNA polymerase subunit beta"/>
    <property type="match status" value="1"/>
</dbReference>
<dbReference type="Gene3D" id="2.40.270.10">
    <property type="entry name" value="DNA-directed RNA polymerase, subunit 2, domain 6"/>
    <property type="match status" value="1"/>
</dbReference>
<dbReference type="InterPro" id="IPR014724">
    <property type="entry name" value="RNA_pol_RPB2_OB-fold"/>
</dbReference>
<keyword evidence="10" id="KW-0539">Nucleus</keyword>
<evidence type="ECO:0000256" key="10">
    <source>
        <dbReference type="ARBA" id="ARBA00023242"/>
    </source>
</evidence>
<comment type="similarity">
    <text evidence="2 11">Belongs to the RNA polymerase beta chain family.</text>
</comment>
<evidence type="ECO:0000256" key="11">
    <source>
        <dbReference type="RuleBase" id="RU000434"/>
    </source>
</evidence>
<evidence type="ECO:0000259" key="17">
    <source>
        <dbReference type="Pfam" id="PF04565"/>
    </source>
</evidence>
<evidence type="ECO:0000259" key="18">
    <source>
        <dbReference type="Pfam" id="PF06883"/>
    </source>
</evidence>
<protein>
    <recommendedName>
        <fullName evidence="12">DNA-directed RNA polymerase subunit beta</fullName>
        <ecNumber evidence="12">2.7.7.6</ecNumber>
    </recommendedName>
</protein>